<protein>
    <submittedName>
        <fullName evidence="4">Uncharacterized protein</fullName>
    </submittedName>
</protein>
<comment type="similarity">
    <text evidence="1">Belongs to the importin alpha family.</text>
</comment>
<dbReference type="Bgee" id="ENSCATG00000039256">
    <property type="expression patterns" value="Expressed in bone marrow and 3 other cell types or tissues"/>
</dbReference>
<keyword evidence="3" id="KW-0653">Protein transport</keyword>
<dbReference type="OMA" id="ENCTLHF"/>
<evidence type="ECO:0000256" key="1">
    <source>
        <dbReference type="ARBA" id="ARBA00010394"/>
    </source>
</evidence>
<dbReference type="GeneTree" id="ENSGT01050000244950"/>
<reference evidence="4" key="2">
    <citation type="submission" date="2025-09" db="UniProtKB">
        <authorList>
            <consortium name="Ensembl"/>
        </authorList>
    </citation>
    <scope>IDENTIFICATION</scope>
</reference>
<dbReference type="Pfam" id="PF00514">
    <property type="entry name" value="Arm"/>
    <property type="match status" value="1"/>
</dbReference>
<dbReference type="InterPro" id="IPR000225">
    <property type="entry name" value="Armadillo"/>
</dbReference>
<evidence type="ECO:0000256" key="2">
    <source>
        <dbReference type="ARBA" id="ARBA00022448"/>
    </source>
</evidence>
<proteinExistence type="inferred from homology"/>
<evidence type="ECO:0000313" key="4">
    <source>
        <dbReference type="Ensembl" id="ENSCATP00000032373.1"/>
    </source>
</evidence>
<organism evidence="4 5">
    <name type="scientific">Cercocebus atys</name>
    <name type="common">Sooty mangabey</name>
    <name type="synonym">Cercocebus torquatus atys</name>
    <dbReference type="NCBI Taxonomy" id="9531"/>
    <lineage>
        <taxon>Eukaryota</taxon>
        <taxon>Metazoa</taxon>
        <taxon>Chordata</taxon>
        <taxon>Craniata</taxon>
        <taxon>Vertebrata</taxon>
        <taxon>Euteleostomi</taxon>
        <taxon>Mammalia</taxon>
        <taxon>Eutheria</taxon>
        <taxon>Euarchontoglires</taxon>
        <taxon>Primates</taxon>
        <taxon>Haplorrhini</taxon>
        <taxon>Catarrhini</taxon>
        <taxon>Cercopithecidae</taxon>
        <taxon>Cercopithecinae</taxon>
        <taxon>Cercocebus</taxon>
    </lineage>
</organism>
<reference evidence="4" key="1">
    <citation type="submission" date="2025-08" db="UniProtKB">
        <authorList>
            <consortium name="Ensembl"/>
        </authorList>
    </citation>
    <scope>IDENTIFICATION</scope>
</reference>
<dbReference type="Proteomes" id="UP000233060">
    <property type="component" value="Unassembled WGS sequence"/>
</dbReference>
<name>A0A2K5N4E2_CERAT</name>
<accession>A0A2K5N4E2</accession>
<dbReference type="STRING" id="9531.ENSCATP00000032373"/>
<dbReference type="Gene3D" id="1.25.10.10">
    <property type="entry name" value="Leucine-rich Repeat Variant"/>
    <property type="match status" value="1"/>
</dbReference>
<sequence length="132" mass="15114">METRASPGKGNYQMKSSKNNALTLKIFKRRNVELINEEVVSSTTRESVITRETVEKLFPGDSDLQLATTQKFWKLLSKEPSPPTDEVINTPRVVDRFVEFLKRNENCTLHFQAAWALTNTASWNLSVDQNCH</sequence>
<dbReference type="AlphaFoldDB" id="A0A2K5N4E2"/>
<keyword evidence="5" id="KW-1185">Reference proteome</keyword>
<dbReference type="InterPro" id="IPR016024">
    <property type="entry name" value="ARM-type_fold"/>
</dbReference>
<keyword evidence="2" id="KW-0813">Transport</keyword>
<evidence type="ECO:0000256" key="3">
    <source>
        <dbReference type="ARBA" id="ARBA00022927"/>
    </source>
</evidence>
<dbReference type="GO" id="GO:0015031">
    <property type="term" value="P:protein transport"/>
    <property type="evidence" value="ECO:0007669"/>
    <property type="project" value="UniProtKB-KW"/>
</dbReference>
<dbReference type="Ensembl" id="ENSCATT00000056640.1">
    <property type="protein sequence ID" value="ENSCATP00000032373.1"/>
    <property type="gene ID" value="ENSCATG00000039256.1"/>
</dbReference>
<dbReference type="SUPFAM" id="SSF48371">
    <property type="entry name" value="ARM repeat"/>
    <property type="match status" value="1"/>
</dbReference>
<dbReference type="PANTHER" id="PTHR23316">
    <property type="entry name" value="IMPORTIN ALPHA"/>
    <property type="match status" value="1"/>
</dbReference>
<evidence type="ECO:0000313" key="5">
    <source>
        <dbReference type="Proteomes" id="UP000233060"/>
    </source>
</evidence>
<dbReference type="InterPro" id="IPR011989">
    <property type="entry name" value="ARM-like"/>
</dbReference>